<evidence type="ECO:0000256" key="5">
    <source>
        <dbReference type="ARBA" id="ARBA00022989"/>
    </source>
</evidence>
<dbReference type="Proteomes" id="UP000427769">
    <property type="component" value="Chromosome"/>
</dbReference>
<gene>
    <name evidence="9" type="ORF">DSCW_00580</name>
</gene>
<dbReference type="Pfam" id="PF06808">
    <property type="entry name" value="DctM"/>
    <property type="match status" value="1"/>
</dbReference>
<keyword evidence="4 7" id="KW-0812">Transmembrane</keyword>
<keyword evidence="5 7" id="KW-1133">Transmembrane helix</keyword>
<keyword evidence="6 7" id="KW-0472">Membrane</keyword>
<feature type="transmembrane region" description="Helical" evidence="7">
    <location>
        <begin position="221"/>
        <end position="242"/>
    </location>
</feature>
<dbReference type="KEGG" id="dwd:DSCW_00580"/>
<sequence length="438" mass="47063">MDLGLISLLMILFVLFLLFLGLPIAFGLISVSLVFTAVFWGPSKLSILVSSTYGTMINPTYLAVPLFIFMAQILQFSGITESLFDAIWKWLCGIRGGLSIASIFAITILSAMTGVGATGIFTVGATAYPEMMKRGYSSSLSIGPIPPASALGPLIPPSNIMIILGGLASISIGGLFMGGVIPGLMMSFLFVTWILVQTYIINPDMAPVVPVDERPKLKEKLTATMGVGLPILLISFVLGGIWTGITTPIEGAGVGAFGSIVCAILKRRLTLKSLKNAVAGTLKANAMIMWLLIGGSCYSAFMTASGMASYLSELVLGLDLPPMAIVGVLLFILFVLGMVMDSVAIMMITVPIFFPIVRALNFDLIWFGVIYTIAIIIGYITPPFGYNLFYMRGVLPSNVSTRVIFRSVLPYIPFMVLVLILCMFIPEIISFIPDLLIK</sequence>
<feature type="transmembrane region" description="Helical" evidence="7">
    <location>
        <begin position="364"/>
        <end position="389"/>
    </location>
</feature>
<evidence type="ECO:0000313" key="9">
    <source>
        <dbReference type="EMBL" id="BBO72641.1"/>
    </source>
</evidence>
<feature type="transmembrane region" description="Helical" evidence="7">
    <location>
        <begin position="184"/>
        <end position="201"/>
    </location>
</feature>
<evidence type="ECO:0000256" key="4">
    <source>
        <dbReference type="ARBA" id="ARBA00022692"/>
    </source>
</evidence>
<protein>
    <submittedName>
        <fullName evidence="9">Tripartite transporter large subunit</fullName>
    </submittedName>
</protein>
<feature type="transmembrane region" description="Helical" evidence="7">
    <location>
        <begin position="324"/>
        <end position="357"/>
    </location>
</feature>
<evidence type="ECO:0000256" key="2">
    <source>
        <dbReference type="ARBA" id="ARBA00022475"/>
    </source>
</evidence>
<feature type="transmembrane region" description="Helical" evidence="7">
    <location>
        <begin position="286"/>
        <end position="312"/>
    </location>
</feature>
<evidence type="ECO:0000313" key="10">
    <source>
        <dbReference type="Proteomes" id="UP000427769"/>
    </source>
</evidence>
<dbReference type="OrthoDB" id="9785600at2"/>
<evidence type="ECO:0000256" key="7">
    <source>
        <dbReference type="SAM" id="Phobius"/>
    </source>
</evidence>
<dbReference type="PANTHER" id="PTHR33362">
    <property type="entry name" value="SIALIC ACID TRAP TRANSPORTER PERMEASE PROTEIN SIAT-RELATED"/>
    <property type="match status" value="1"/>
</dbReference>
<dbReference type="AlphaFoldDB" id="A0A5K7YZN2"/>
<dbReference type="EMBL" id="AP021875">
    <property type="protein sequence ID" value="BBO72641.1"/>
    <property type="molecule type" value="Genomic_DNA"/>
</dbReference>
<keyword evidence="10" id="KW-1185">Reference proteome</keyword>
<reference evidence="9 10" key="1">
    <citation type="submission" date="2019-11" db="EMBL/GenBank/DDBJ databases">
        <title>Comparative genomics of hydrocarbon-degrading Desulfosarcina strains.</title>
        <authorList>
            <person name="Watanabe M."/>
            <person name="Kojima H."/>
            <person name="Fukui M."/>
        </authorList>
    </citation>
    <scope>NUCLEOTIDE SEQUENCE [LARGE SCALE GENOMIC DNA]</scope>
    <source>
        <strain evidence="9 10">PP31</strain>
    </source>
</reference>
<evidence type="ECO:0000259" key="8">
    <source>
        <dbReference type="Pfam" id="PF06808"/>
    </source>
</evidence>
<dbReference type="NCBIfam" id="TIGR00786">
    <property type="entry name" value="dctM"/>
    <property type="match status" value="1"/>
</dbReference>
<keyword evidence="2" id="KW-1003">Cell membrane</keyword>
<dbReference type="RefSeq" id="WP_155301836.1">
    <property type="nucleotide sequence ID" value="NZ_AP021875.1"/>
</dbReference>
<dbReference type="PIRSF" id="PIRSF006066">
    <property type="entry name" value="HI0050"/>
    <property type="match status" value="1"/>
</dbReference>
<dbReference type="GO" id="GO:0022857">
    <property type="term" value="F:transmembrane transporter activity"/>
    <property type="evidence" value="ECO:0007669"/>
    <property type="project" value="TreeGrafter"/>
</dbReference>
<evidence type="ECO:0000256" key="1">
    <source>
        <dbReference type="ARBA" id="ARBA00004429"/>
    </source>
</evidence>
<feature type="transmembrane region" description="Helical" evidence="7">
    <location>
        <begin position="100"/>
        <end position="128"/>
    </location>
</feature>
<accession>A0A5K7YZN2</accession>
<proteinExistence type="predicted"/>
<dbReference type="InterPro" id="IPR004681">
    <property type="entry name" value="TRAP_DctM"/>
</dbReference>
<dbReference type="GO" id="GO:0005886">
    <property type="term" value="C:plasma membrane"/>
    <property type="evidence" value="ECO:0007669"/>
    <property type="project" value="UniProtKB-SubCell"/>
</dbReference>
<organism evidence="9 10">
    <name type="scientific">Desulfosarcina widdelii</name>
    <dbReference type="NCBI Taxonomy" id="947919"/>
    <lineage>
        <taxon>Bacteria</taxon>
        <taxon>Pseudomonadati</taxon>
        <taxon>Thermodesulfobacteriota</taxon>
        <taxon>Desulfobacteria</taxon>
        <taxon>Desulfobacterales</taxon>
        <taxon>Desulfosarcinaceae</taxon>
        <taxon>Desulfosarcina</taxon>
    </lineage>
</organism>
<feature type="transmembrane region" description="Helical" evidence="7">
    <location>
        <begin position="409"/>
        <end position="432"/>
    </location>
</feature>
<evidence type="ECO:0000256" key="3">
    <source>
        <dbReference type="ARBA" id="ARBA00022519"/>
    </source>
</evidence>
<keyword evidence="3" id="KW-0997">Cell inner membrane</keyword>
<feature type="transmembrane region" description="Helical" evidence="7">
    <location>
        <begin position="6"/>
        <end position="39"/>
    </location>
</feature>
<comment type="subcellular location">
    <subcellularLocation>
        <location evidence="1">Cell inner membrane</location>
        <topology evidence="1">Multi-pass membrane protein</topology>
    </subcellularLocation>
</comment>
<feature type="domain" description="TRAP C4-dicarboxylate transport system permease DctM subunit" evidence="8">
    <location>
        <begin position="13"/>
        <end position="428"/>
    </location>
</feature>
<evidence type="ECO:0000256" key="6">
    <source>
        <dbReference type="ARBA" id="ARBA00023136"/>
    </source>
</evidence>
<dbReference type="InterPro" id="IPR010656">
    <property type="entry name" value="DctM"/>
</dbReference>
<name>A0A5K7YZN2_9BACT</name>